<name>A0A9Q3DGE0_9BASI</name>
<dbReference type="EMBL" id="AVOT02015867">
    <property type="protein sequence ID" value="MBW0500540.1"/>
    <property type="molecule type" value="Genomic_DNA"/>
</dbReference>
<reference evidence="1" key="1">
    <citation type="submission" date="2021-03" db="EMBL/GenBank/DDBJ databases">
        <title>Draft genome sequence of rust myrtle Austropuccinia psidii MF-1, a brazilian biotype.</title>
        <authorList>
            <person name="Quecine M.C."/>
            <person name="Pachon D.M.R."/>
            <person name="Bonatelli M.L."/>
            <person name="Correr F.H."/>
            <person name="Franceschini L.M."/>
            <person name="Leite T.F."/>
            <person name="Margarido G.R.A."/>
            <person name="Almeida C.A."/>
            <person name="Ferrarezi J.A."/>
            <person name="Labate C.A."/>
        </authorList>
    </citation>
    <scope>NUCLEOTIDE SEQUENCE</scope>
    <source>
        <strain evidence="1">MF-1</strain>
    </source>
</reference>
<proteinExistence type="predicted"/>
<organism evidence="1 2">
    <name type="scientific">Austropuccinia psidii MF-1</name>
    <dbReference type="NCBI Taxonomy" id="1389203"/>
    <lineage>
        <taxon>Eukaryota</taxon>
        <taxon>Fungi</taxon>
        <taxon>Dikarya</taxon>
        <taxon>Basidiomycota</taxon>
        <taxon>Pucciniomycotina</taxon>
        <taxon>Pucciniomycetes</taxon>
        <taxon>Pucciniales</taxon>
        <taxon>Sphaerophragmiaceae</taxon>
        <taxon>Austropuccinia</taxon>
    </lineage>
</organism>
<accession>A0A9Q3DGE0</accession>
<gene>
    <name evidence="1" type="ORF">O181_040255</name>
</gene>
<evidence type="ECO:0000313" key="2">
    <source>
        <dbReference type="Proteomes" id="UP000765509"/>
    </source>
</evidence>
<evidence type="ECO:0000313" key="1">
    <source>
        <dbReference type="EMBL" id="MBW0500540.1"/>
    </source>
</evidence>
<sequence>MNSEVKICDFKGCTIYGRSIGRDLRQYICDQGHVNRQFLPRQSQAAVSIHATCEDCNNAKKTLTPVLSSKRVVRCAEHNDVFDDTGYYLSESNNYYKKIA</sequence>
<dbReference type="AlphaFoldDB" id="A0A9Q3DGE0"/>
<comment type="caution">
    <text evidence="1">The sequence shown here is derived from an EMBL/GenBank/DDBJ whole genome shotgun (WGS) entry which is preliminary data.</text>
</comment>
<protein>
    <submittedName>
        <fullName evidence="1">Uncharacterized protein</fullName>
    </submittedName>
</protein>
<keyword evidence="2" id="KW-1185">Reference proteome</keyword>
<dbReference type="Proteomes" id="UP000765509">
    <property type="component" value="Unassembled WGS sequence"/>
</dbReference>